<gene>
    <name evidence="1" type="ORF">N7498_007181</name>
</gene>
<dbReference type="Pfam" id="PF13242">
    <property type="entry name" value="Hydrolase_like"/>
    <property type="match status" value="1"/>
</dbReference>
<dbReference type="InterPro" id="IPR036412">
    <property type="entry name" value="HAD-like_sf"/>
</dbReference>
<sequence length="331" mass="36600">MTPIHARPISPSRPRTRTLLLTLDAFGTLFYPRPSVPEQYAATAHEFGLSRTAVTPSKLKAAFKDVFRAQANRYPNYGRADVLRGKYGGPRQWWEEVIRGSFARVLDPGPAQGSKEELNLPSGMVDALLDRFAGEGGYTLYDDVAPFFARMREIRSASTRFDRVVLGVISNSDDRVPAVLKALGVRVGDMRADQDLSSMQLPGFEQRKAQSTGVSSEDRSNIDLDLVVTSYEAGEEKPNRLIFDVAKRQAMLIANNDAQPGDVLTGEGEMDDWVCVHVGDDYEKDYRAAIDAGWQSYLLPRGNGEQHPAKTIHSLVDLIDELKIGSKEPVG</sequence>
<name>A0A9W9JKM2_9EURO</name>
<reference evidence="1" key="1">
    <citation type="submission" date="2022-12" db="EMBL/GenBank/DDBJ databases">
        <authorList>
            <person name="Petersen C."/>
        </authorList>
    </citation>
    <scope>NUCLEOTIDE SEQUENCE</scope>
    <source>
        <strain evidence="1">IBT 15544</strain>
    </source>
</reference>
<accession>A0A9W9JKM2</accession>
<proteinExistence type="predicted"/>
<dbReference type="GeneID" id="83181544"/>
<dbReference type="SUPFAM" id="SSF56784">
    <property type="entry name" value="HAD-like"/>
    <property type="match status" value="1"/>
</dbReference>
<dbReference type="InterPro" id="IPR023214">
    <property type="entry name" value="HAD_sf"/>
</dbReference>
<evidence type="ECO:0008006" key="3">
    <source>
        <dbReference type="Google" id="ProtNLM"/>
    </source>
</evidence>
<dbReference type="InterPro" id="IPR051828">
    <property type="entry name" value="HAD-like_hydrolase_domain"/>
</dbReference>
<dbReference type="PANTHER" id="PTHR46191:SF2">
    <property type="entry name" value="HALOACID DEHALOGENASE-LIKE HYDROLASE DOMAIN-CONTAINING PROTEIN 3"/>
    <property type="match status" value="1"/>
</dbReference>
<evidence type="ECO:0000313" key="1">
    <source>
        <dbReference type="EMBL" id="KAJ5198064.1"/>
    </source>
</evidence>
<dbReference type="PANTHER" id="PTHR46191">
    <property type="match status" value="1"/>
</dbReference>
<dbReference type="Proteomes" id="UP001150904">
    <property type="component" value="Unassembled WGS sequence"/>
</dbReference>
<dbReference type="EMBL" id="JAPQKR010000014">
    <property type="protein sequence ID" value="KAJ5198064.1"/>
    <property type="molecule type" value="Genomic_DNA"/>
</dbReference>
<evidence type="ECO:0000313" key="2">
    <source>
        <dbReference type="Proteomes" id="UP001150904"/>
    </source>
</evidence>
<dbReference type="GO" id="GO:0005634">
    <property type="term" value="C:nucleus"/>
    <property type="evidence" value="ECO:0007669"/>
    <property type="project" value="TreeGrafter"/>
</dbReference>
<dbReference type="RefSeq" id="XP_058306492.1">
    <property type="nucleotide sequence ID" value="XM_058454243.1"/>
</dbReference>
<reference evidence="1" key="2">
    <citation type="journal article" date="2023" name="IMA Fungus">
        <title>Comparative genomic study of the Penicillium genus elucidates a diverse pangenome and 15 lateral gene transfer events.</title>
        <authorList>
            <person name="Petersen C."/>
            <person name="Sorensen T."/>
            <person name="Nielsen M.R."/>
            <person name="Sondergaard T.E."/>
            <person name="Sorensen J.L."/>
            <person name="Fitzpatrick D.A."/>
            <person name="Frisvad J.C."/>
            <person name="Nielsen K.L."/>
        </authorList>
    </citation>
    <scope>NUCLEOTIDE SEQUENCE</scope>
    <source>
        <strain evidence="1">IBT 15544</strain>
    </source>
</reference>
<dbReference type="Gene3D" id="3.40.50.1000">
    <property type="entry name" value="HAD superfamily/HAD-like"/>
    <property type="match status" value="1"/>
</dbReference>
<protein>
    <recommendedName>
        <fullName evidence="3">Haloacid dehalogenase-like hydrolase</fullName>
    </recommendedName>
</protein>
<dbReference type="InterPro" id="IPR044924">
    <property type="entry name" value="HAD-SF_hydro_IA_REG-2-like_cap"/>
</dbReference>
<dbReference type="AlphaFoldDB" id="A0A9W9JKM2"/>
<dbReference type="Gene3D" id="1.10.150.720">
    <property type="entry name" value="Haloacid dehalogenase-like hydrolase"/>
    <property type="match status" value="1"/>
</dbReference>
<comment type="caution">
    <text evidence="1">The sequence shown here is derived from an EMBL/GenBank/DDBJ whole genome shotgun (WGS) entry which is preliminary data.</text>
</comment>
<dbReference type="OrthoDB" id="444127at2759"/>
<organism evidence="1 2">
    <name type="scientific">Penicillium cinerascens</name>
    <dbReference type="NCBI Taxonomy" id="70096"/>
    <lineage>
        <taxon>Eukaryota</taxon>
        <taxon>Fungi</taxon>
        <taxon>Dikarya</taxon>
        <taxon>Ascomycota</taxon>
        <taxon>Pezizomycotina</taxon>
        <taxon>Eurotiomycetes</taxon>
        <taxon>Eurotiomycetidae</taxon>
        <taxon>Eurotiales</taxon>
        <taxon>Aspergillaceae</taxon>
        <taxon>Penicillium</taxon>
    </lineage>
</organism>
<keyword evidence="2" id="KW-1185">Reference proteome</keyword>